<evidence type="ECO:0000313" key="2">
    <source>
        <dbReference type="EMBL" id="HIU35903.1"/>
    </source>
</evidence>
<organism evidence="2 3">
    <name type="scientific">Candidatus Fimenecus excrementigallinarum</name>
    <dbReference type="NCBI Taxonomy" id="2840816"/>
    <lineage>
        <taxon>Bacteria</taxon>
        <taxon>Bacillati</taxon>
        <taxon>Bacillota</taxon>
        <taxon>Clostridia</taxon>
        <taxon>Candidatus Fimenecus</taxon>
    </lineage>
</organism>
<dbReference type="AlphaFoldDB" id="A0A9D1IER5"/>
<dbReference type="PANTHER" id="PTHR43377:SF1">
    <property type="entry name" value="BILIVERDIN REDUCTASE A"/>
    <property type="match status" value="1"/>
</dbReference>
<dbReference type="EMBL" id="DVMW01000030">
    <property type="protein sequence ID" value="HIU35903.1"/>
    <property type="molecule type" value="Genomic_DNA"/>
</dbReference>
<evidence type="ECO:0000259" key="1">
    <source>
        <dbReference type="Pfam" id="PF01408"/>
    </source>
</evidence>
<dbReference type="Gene3D" id="3.30.360.10">
    <property type="entry name" value="Dihydrodipicolinate Reductase, domain 2"/>
    <property type="match status" value="1"/>
</dbReference>
<dbReference type="InterPro" id="IPR036291">
    <property type="entry name" value="NAD(P)-bd_dom_sf"/>
</dbReference>
<gene>
    <name evidence="2" type="ORF">IAC53_04750</name>
</gene>
<proteinExistence type="predicted"/>
<dbReference type="SUPFAM" id="SSF55347">
    <property type="entry name" value="Glyceraldehyde-3-phosphate dehydrogenase-like, C-terminal domain"/>
    <property type="match status" value="1"/>
</dbReference>
<evidence type="ECO:0000313" key="3">
    <source>
        <dbReference type="Proteomes" id="UP000824071"/>
    </source>
</evidence>
<dbReference type="GO" id="GO:0000166">
    <property type="term" value="F:nucleotide binding"/>
    <property type="evidence" value="ECO:0007669"/>
    <property type="project" value="InterPro"/>
</dbReference>
<dbReference type="Pfam" id="PF01408">
    <property type="entry name" value="GFO_IDH_MocA"/>
    <property type="match status" value="1"/>
</dbReference>
<dbReference type="PANTHER" id="PTHR43377">
    <property type="entry name" value="BILIVERDIN REDUCTASE A"/>
    <property type="match status" value="1"/>
</dbReference>
<dbReference type="SUPFAM" id="SSF51735">
    <property type="entry name" value="NAD(P)-binding Rossmann-fold domains"/>
    <property type="match status" value="1"/>
</dbReference>
<dbReference type="Proteomes" id="UP000824071">
    <property type="component" value="Unassembled WGS sequence"/>
</dbReference>
<accession>A0A9D1IER5</accession>
<dbReference type="Gene3D" id="3.40.50.720">
    <property type="entry name" value="NAD(P)-binding Rossmann-like Domain"/>
    <property type="match status" value="1"/>
</dbReference>
<protein>
    <submittedName>
        <fullName evidence="2">Gfo/Idh/MocA family oxidoreductase</fullName>
    </submittedName>
</protein>
<name>A0A9D1IER5_9FIRM</name>
<reference evidence="2" key="2">
    <citation type="journal article" date="2021" name="PeerJ">
        <title>Extensive microbial diversity within the chicken gut microbiome revealed by metagenomics and culture.</title>
        <authorList>
            <person name="Gilroy R."/>
            <person name="Ravi A."/>
            <person name="Getino M."/>
            <person name="Pursley I."/>
            <person name="Horton D.L."/>
            <person name="Alikhan N.F."/>
            <person name="Baker D."/>
            <person name="Gharbi K."/>
            <person name="Hall N."/>
            <person name="Watson M."/>
            <person name="Adriaenssens E.M."/>
            <person name="Foster-Nyarko E."/>
            <person name="Jarju S."/>
            <person name="Secka A."/>
            <person name="Antonio M."/>
            <person name="Oren A."/>
            <person name="Chaudhuri R.R."/>
            <person name="La Ragione R."/>
            <person name="Hildebrand F."/>
            <person name="Pallen M.J."/>
        </authorList>
    </citation>
    <scope>NUCLEOTIDE SEQUENCE</scope>
    <source>
        <strain evidence="2">ChiGjej1B1-19959</strain>
    </source>
</reference>
<sequence>MQIVVVGLGSMGKRRIRLLQQFFPQHTVAGVDAQPARRAECAEAFGIKTFASFDEAVQSTRPQAALICTSPLSHAALIAEALQNGLHVFTEINLVPDRYAENIRAAQEKGLTLFLSSTFLYREEIRRIRALLAAQTRPVSYTYHVGQYLPDWHPWESYKNFFLGDKRTDGCREILTIDLPWLLKTFGPVEDVHVFRTKLTQLEIDYPDTYCVSLRHQNGCLGVFVADVVARAPFRELRVSGEDLLITWDGTPDSLRRFDIEKKAWETIPVGTRVAHRDGYAATITEDAYLEELQAFFAAVERGEIPPYTFADDYETLRLIDRIEQV</sequence>
<reference evidence="2" key="1">
    <citation type="submission" date="2020-10" db="EMBL/GenBank/DDBJ databases">
        <authorList>
            <person name="Gilroy R."/>
        </authorList>
    </citation>
    <scope>NUCLEOTIDE SEQUENCE</scope>
    <source>
        <strain evidence="2">ChiGjej1B1-19959</strain>
    </source>
</reference>
<comment type="caution">
    <text evidence="2">The sequence shown here is derived from an EMBL/GenBank/DDBJ whole genome shotgun (WGS) entry which is preliminary data.</text>
</comment>
<dbReference type="InterPro" id="IPR000683">
    <property type="entry name" value="Gfo/Idh/MocA-like_OxRdtase_N"/>
</dbReference>
<feature type="domain" description="Gfo/Idh/MocA-like oxidoreductase N-terminal" evidence="1">
    <location>
        <begin position="2"/>
        <end position="114"/>
    </location>
</feature>
<dbReference type="InterPro" id="IPR051450">
    <property type="entry name" value="Gfo/Idh/MocA_Oxidoreductases"/>
</dbReference>